<dbReference type="Pfam" id="PF00583">
    <property type="entry name" value="Acetyltransf_1"/>
    <property type="match status" value="1"/>
</dbReference>
<name>A0A0K9NL91_ZOSMR</name>
<keyword evidence="2" id="KW-0808">Transferase</keyword>
<evidence type="ECO:0000313" key="2">
    <source>
        <dbReference type="EMBL" id="KMZ57383.1"/>
    </source>
</evidence>
<evidence type="ECO:0000313" key="3">
    <source>
        <dbReference type="Proteomes" id="UP000036987"/>
    </source>
</evidence>
<dbReference type="Proteomes" id="UP000036987">
    <property type="component" value="Unassembled WGS sequence"/>
</dbReference>
<comment type="caution">
    <text evidence="2">The sequence shown here is derived from an EMBL/GenBank/DDBJ whole genome shotgun (WGS) entry which is preliminary data.</text>
</comment>
<dbReference type="InterPro" id="IPR016181">
    <property type="entry name" value="Acyl_CoA_acyltransferase"/>
</dbReference>
<dbReference type="Gene3D" id="3.40.630.30">
    <property type="match status" value="1"/>
</dbReference>
<reference evidence="3" key="1">
    <citation type="journal article" date="2016" name="Nature">
        <title>The genome of the seagrass Zostera marina reveals angiosperm adaptation to the sea.</title>
        <authorList>
            <person name="Olsen J.L."/>
            <person name="Rouze P."/>
            <person name="Verhelst B."/>
            <person name="Lin Y.-C."/>
            <person name="Bayer T."/>
            <person name="Collen J."/>
            <person name="Dattolo E."/>
            <person name="De Paoli E."/>
            <person name="Dittami S."/>
            <person name="Maumus F."/>
            <person name="Michel G."/>
            <person name="Kersting A."/>
            <person name="Lauritano C."/>
            <person name="Lohaus R."/>
            <person name="Toepel M."/>
            <person name="Tonon T."/>
            <person name="Vanneste K."/>
            <person name="Amirebrahimi M."/>
            <person name="Brakel J."/>
            <person name="Bostroem C."/>
            <person name="Chovatia M."/>
            <person name="Grimwood J."/>
            <person name="Jenkins J.W."/>
            <person name="Jueterbock A."/>
            <person name="Mraz A."/>
            <person name="Stam W.T."/>
            <person name="Tice H."/>
            <person name="Bornberg-Bauer E."/>
            <person name="Green P.J."/>
            <person name="Pearson G.A."/>
            <person name="Procaccini G."/>
            <person name="Duarte C.M."/>
            <person name="Schmutz J."/>
            <person name="Reusch T.B.H."/>
            <person name="Van de Peer Y."/>
        </authorList>
    </citation>
    <scope>NUCLEOTIDE SEQUENCE [LARGE SCALE GENOMIC DNA]</scope>
    <source>
        <strain evidence="3">cv. Finnish</strain>
    </source>
</reference>
<dbReference type="PANTHER" id="PTHR47370">
    <property type="entry name" value="ACYL-COA N-ACYLTRANSFERASES (NAT) SUPERFAMILY PROTEIN"/>
    <property type="match status" value="1"/>
</dbReference>
<protein>
    <submittedName>
        <fullName evidence="2">Acyl-CoA N-acyltransferases (NAT) superfamily protein</fullName>
    </submittedName>
</protein>
<dbReference type="SUPFAM" id="SSF55729">
    <property type="entry name" value="Acyl-CoA N-acyltransferases (Nat)"/>
    <property type="match status" value="1"/>
</dbReference>
<keyword evidence="2" id="KW-0012">Acyltransferase</keyword>
<dbReference type="InterPro" id="IPR052810">
    <property type="entry name" value="Plant_NAT"/>
</dbReference>
<proteinExistence type="predicted"/>
<sequence length="409" mass="45310">MDYHVAVRVFDPERDCPGVEAVETICDVGTGKVSLFTDLLGDPTSRIRHTPASLMLVAEGFNGIDADEKGEEENEKEKEIVGLIRGCIKTVTCGAKTFRKGKPPSPIYTKIAYTLGLRVSPGFRRRGIALKLVIAMEKWSKSMGADYAYMATSNGNEPSLRLFTDRCGYTQFRTPDILVHPVFAHRLRSGSYSSKTNIVELSPSDAEILYRLRFSTTEFFPCDIDSVLHNPLSLGTFLAFNASYVWPGTASAFLIDPPESWAVVSVWNSKDVFRLQIRGCSRVKRGLAKTTRVFDKAFPWLRIPSIPNLFRPFGFYFLYGMGGEGPDTHKMVTALCSHAHNMAMDGGCGVVVTEVASSEPLRDGIPHWKRLSLSGDVWCLKRLCDGDGEVGDWTKSISGPSIFVDPRDL</sequence>
<evidence type="ECO:0000259" key="1">
    <source>
        <dbReference type="PROSITE" id="PS51186"/>
    </source>
</evidence>
<dbReference type="CDD" id="cd04301">
    <property type="entry name" value="NAT_SF"/>
    <property type="match status" value="1"/>
</dbReference>
<organism evidence="2 3">
    <name type="scientific">Zostera marina</name>
    <name type="common">Eelgrass</name>
    <dbReference type="NCBI Taxonomy" id="29655"/>
    <lineage>
        <taxon>Eukaryota</taxon>
        <taxon>Viridiplantae</taxon>
        <taxon>Streptophyta</taxon>
        <taxon>Embryophyta</taxon>
        <taxon>Tracheophyta</taxon>
        <taxon>Spermatophyta</taxon>
        <taxon>Magnoliopsida</taxon>
        <taxon>Liliopsida</taxon>
        <taxon>Zosteraceae</taxon>
        <taxon>Zostera</taxon>
    </lineage>
</organism>
<dbReference type="GO" id="GO:0016747">
    <property type="term" value="F:acyltransferase activity, transferring groups other than amino-acyl groups"/>
    <property type="evidence" value="ECO:0000318"/>
    <property type="project" value="GO_Central"/>
</dbReference>
<gene>
    <name evidence="2" type="ORF">ZOSMA_86G00180</name>
</gene>
<dbReference type="PANTHER" id="PTHR47370:SF10">
    <property type="entry name" value="N-ACETYLTRANSFERASE HLS1-RELATED"/>
    <property type="match status" value="1"/>
</dbReference>
<accession>A0A0K9NL91</accession>
<keyword evidence="3" id="KW-1185">Reference proteome</keyword>
<dbReference type="EMBL" id="LFYR01002072">
    <property type="protein sequence ID" value="KMZ57383.1"/>
    <property type="molecule type" value="Genomic_DNA"/>
</dbReference>
<dbReference type="OrthoDB" id="41532at2759"/>
<dbReference type="AlphaFoldDB" id="A0A0K9NL91"/>
<dbReference type="InterPro" id="IPR000182">
    <property type="entry name" value="GNAT_dom"/>
</dbReference>
<dbReference type="OMA" id="RIEEWFR"/>
<feature type="domain" description="N-acetyltransferase" evidence="1">
    <location>
        <begin position="38"/>
        <end position="188"/>
    </location>
</feature>
<dbReference type="PROSITE" id="PS51186">
    <property type="entry name" value="GNAT"/>
    <property type="match status" value="1"/>
</dbReference>